<accession>A0A2Z7D5J3</accession>
<evidence type="ECO:0000313" key="1">
    <source>
        <dbReference type="EMBL" id="KZV54207.1"/>
    </source>
</evidence>
<sequence length="101" mass="11905">MKVLRNVKDMKEKKNIFRGEVVVESNDERSWDAEHDELMDPCVHRMVKWQYRSVGNPENDRVNRIAAPYGQPNEAMQCQQLDARELLRRSLIPVLLSLMHT</sequence>
<proteinExistence type="predicted"/>
<reference evidence="1 2" key="1">
    <citation type="journal article" date="2015" name="Proc. Natl. Acad. Sci. U.S.A.">
        <title>The resurrection genome of Boea hygrometrica: A blueprint for survival of dehydration.</title>
        <authorList>
            <person name="Xiao L."/>
            <person name="Yang G."/>
            <person name="Zhang L."/>
            <person name="Yang X."/>
            <person name="Zhao S."/>
            <person name="Ji Z."/>
            <person name="Zhou Q."/>
            <person name="Hu M."/>
            <person name="Wang Y."/>
            <person name="Chen M."/>
            <person name="Xu Y."/>
            <person name="Jin H."/>
            <person name="Xiao X."/>
            <person name="Hu G."/>
            <person name="Bao F."/>
            <person name="Hu Y."/>
            <person name="Wan P."/>
            <person name="Li L."/>
            <person name="Deng X."/>
            <person name="Kuang T."/>
            <person name="Xiang C."/>
            <person name="Zhu J.K."/>
            <person name="Oliver M.J."/>
            <person name="He Y."/>
        </authorList>
    </citation>
    <scope>NUCLEOTIDE SEQUENCE [LARGE SCALE GENOMIC DNA]</scope>
    <source>
        <strain evidence="2">cv. XS01</strain>
    </source>
</reference>
<dbReference type="Proteomes" id="UP000250235">
    <property type="component" value="Unassembled WGS sequence"/>
</dbReference>
<keyword evidence="2" id="KW-1185">Reference proteome</keyword>
<dbReference type="EMBL" id="KQ989572">
    <property type="protein sequence ID" value="KZV54207.1"/>
    <property type="molecule type" value="Genomic_DNA"/>
</dbReference>
<gene>
    <name evidence="1" type="ORF">F511_13840</name>
</gene>
<protein>
    <submittedName>
        <fullName evidence="1">Scarecrow-like protein 30</fullName>
    </submittedName>
</protein>
<dbReference type="AlphaFoldDB" id="A0A2Z7D5J3"/>
<organism evidence="1 2">
    <name type="scientific">Dorcoceras hygrometricum</name>
    <dbReference type="NCBI Taxonomy" id="472368"/>
    <lineage>
        <taxon>Eukaryota</taxon>
        <taxon>Viridiplantae</taxon>
        <taxon>Streptophyta</taxon>
        <taxon>Embryophyta</taxon>
        <taxon>Tracheophyta</taxon>
        <taxon>Spermatophyta</taxon>
        <taxon>Magnoliopsida</taxon>
        <taxon>eudicotyledons</taxon>
        <taxon>Gunneridae</taxon>
        <taxon>Pentapetalae</taxon>
        <taxon>asterids</taxon>
        <taxon>lamiids</taxon>
        <taxon>Lamiales</taxon>
        <taxon>Gesneriaceae</taxon>
        <taxon>Didymocarpoideae</taxon>
        <taxon>Trichosporeae</taxon>
        <taxon>Loxocarpinae</taxon>
        <taxon>Dorcoceras</taxon>
    </lineage>
</organism>
<evidence type="ECO:0000313" key="2">
    <source>
        <dbReference type="Proteomes" id="UP000250235"/>
    </source>
</evidence>
<name>A0A2Z7D5J3_9LAMI</name>